<reference evidence="3 4" key="1">
    <citation type="journal article" date="2014" name="Genome Announc.">
        <title>The Genome of the Predominant Equine Lactobacillus Species, Lactobacillus equi, Is Reflective of Its Lifestyle Adaptations to an Herbivorous Host.</title>
        <authorList>
            <person name="O'Donnell M.M."/>
            <person name="Harris H.M."/>
            <person name="O'Toole P.W."/>
            <person name="Ross R.P."/>
        </authorList>
    </citation>
    <scope>NUCLEOTIDE SEQUENCE [LARGE SCALE GENOMIC DNA]</scope>
    <source>
        <strain evidence="3 4">DPC 6820</strain>
    </source>
</reference>
<evidence type="ECO:0000259" key="1">
    <source>
        <dbReference type="Pfam" id="PF01368"/>
    </source>
</evidence>
<dbReference type="Gene3D" id="3.10.310.30">
    <property type="match status" value="1"/>
</dbReference>
<evidence type="ECO:0008006" key="5">
    <source>
        <dbReference type="Google" id="ProtNLM"/>
    </source>
</evidence>
<dbReference type="PATRIC" id="fig|1392007.3.peg.700"/>
<sequence length="342" mass="38029">MKGKTMEKIVNEILKAPKVIVLRHIMADPDAIGSQYGLAQLVIEQGQAKQVLIAGDVPSTLKELPPFRNSSLSLSEKLLTESDFEKATVVILDTSTINRVDFGPLDFSVLNKAQKVIKIDHHPVGLDTHGQPKDNYPKHTIRYQDTSASSTSEIISNLFEVNTYDISLMSLPISQYLYTGILGDTGKFSYAISPRTFNTVANLIRGFDMKDFTEINHAMSTTTLEEAKMKGYCYDKMVVDDDTANIIISREDLNKHNWPADDMARFVNLLGTVQGITKWMMCVQEEDLSWRISLRSTGIIVNDLAEEYGGGGHPTASGILLPANSNNMTIIQEIKEKLISKQ</sequence>
<evidence type="ECO:0000313" key="3">
    <source>
        <dbReference type="EMBL" id="ETA74479.1"/>
    </source>
</evidence>
<comment type="caution">
    <text evidence="3">The sequence shown here is derived from an EMBL/GenBank/DDBJ whole genome shotgun (WGS) entry which is preliminary data.</text>
</comment>
<dbReference type="InterPro" id="IPR003156">
    <property type="entry name" value="DHHA1_dom"/>
</dbReference>
<evidence type="ECO:0000313" key="4">
    <source>
        <dbReference type="Proteomes" id="UP000018559"/>
    </source>
</evidence>
<dbReference type="Pfam" id="PF02272">
    <property type="entry name" value="DHHA1"/>
    <property type="match status" value="1"/>
</dbReference>
<accession>V7HW62</accession>
<dbReference type="Gene3D" id="3.90.1640.10">
    <property type="entry name" value="inorganic pyrophosphatase (n-terminal core)"/>
    <property type="match status" value="1"/>
</dbReference>
<feature type="domain" description="DDH" evidence="1">
    <location>
        <begin position="18"/>
        <end position="181"/>
    </location>
</feature>
<name>V7HW62_9LACO</name>
<dbReference type="PANTHER" id="PTHR47618">
    <property type="entry name" value="BIFUNCTIONAL OLIGORIBONUCLEASE AND PAP PHOSPHATASE NRNA"/>
    <property type="match status" value="1"/>
</dbReference>
<dbReference type="EMBL" id="AWWH01000066">
    <property type="protein sequence ID" value="ETA74479.1"/>
    <property type="molecule type" value="Genomic_DNA"/>
</dbReference>
<dbReference type="GO" id="GO:0003676">
    <property type="term" value="F:nucleic acid binding"/>
    <property type="evidence" value="ECO:0007669"/>
    <property type="project" value="InterPro"/>
</dbReference>
<keyword evidence="4" id="KW-1185">Reference proteome</keyword>
<dbReference type="InterPro" id="IPR051319">
    <property type="entry name" value="Oligoribo/pAp-PDE_c-di-AMP_PDE"/>
</dbReference>
<dbReference type="Pfam" id="PF01368">
    <property type="entry name" value="DHH"/>
    <property type="match status" value="1"/>
</dbReference>
<dbReference type="Proteomes" id="UP000018559">
    <property type="component" value="Unassembled WGS sequence"/>
</dbReference>
<protein>
    <recommendedName>
        <fullName evidence="5">Phosphoesterase, DHH family protein</fullName>
    </recommendedName>
</protein>
<dbReference type="AlphaFoldDB" id="V7HW62"/>
<organism evidence="3 4">
    <name type="scientific">Ligilactobacillus equi DPC 6820</name>
    <dbReference type="NCBI Taxonomy" id="1392007"/>
    <lineage>
        <taxon>Bacteria</taxon>
        <taxon>Bacillati</taxon>
        <taxon>Bacillota</taxon>
        <taxon>Bacilli</taxon>
        <taxon>Lactobacillales</taxon>
        <taxon>Lactobacillaceae</taxon>
        <taxon>Ligilactobacillus</taxon>
    </lineage>
</organism>
<evidence type="ECO:0000259" key="2">
    <source>
        <dbReference type="Pfam" id="PF02272"/>
    </source>
</evidence>
<dbReference type="SUPFAM" id="SSF64182">
    <property type="entry name" value="DHH phosphoesterases"/>
    <property type="match status" value="1"/>
</dbReference>
<gene>
    <name evidence="3" type="ORF">LEQ_0344</name>
</gene>
<dbReference type="PANTHER" id="PTHR47618:SF1">
    <property type="entry name" value="BIFUNCTIONAL OLIGORIBONUCLEASE AND PAP PHOSPHATASE NRNA"/>
    <property type="match status" value="1"/>
</dbReference>
<feature type="domain" description="DHHA1" evidence="2">
    <location>
        <begin position="251"/>
        <end position="338"/>
    </location>
</feature>
<dbReference type="InterPro" id="IPR001667">
    <property type="entry name" value="DDH_dom"/>
</dbReference>
<dbReference type="InterPro" id="IPR038763">
    <property type="entry name" value="DHH_sf"/>
</dbReference>
<proteinExistence type="predicted"/>